<dbReference type="CDD" id="cd20534">
    <property type="entry name" value="CYCLIN_CCNM_CCNQ_rpt1"/>
    <property type="match status" value="1"/>
</dbReference>
<dbReference type="InterPro" id="IPR048053">
    <property type="entry name" value="Cyclin-Q_second_cyclin_box"/>
</dbReference>
<feature type="domain" description="Cyclin-like" evidence="6">
    <location>
        <begin position="200"/>
        <end position="299"/>
    </location>
</feature>
<dbReference type="OMA" id="HVESNKA"/>
<dbReference type="SUPFAM" id="SSF47954">
    <property type="entry name" value="Cyclin-like"/>
    <property type="match status" value="2"/>
</dbReference>
<evidence type="ECO:0000256" key="2">
    <source>
        <dbReference type="ARBA" id="ARBA00019501"/>
    </source>
</evidence>
<evidence type="ECO:0000256" key="3">
    <source>
        <dbReference type="ARBA" id="ARBA00023127"/>
    </source>
</evidence>
<evidence type="ECO:0000313" key="8">
    <source>
        <dbReference type="Proteomes" id="UP000318571"/>
    </source>
</evidence>
<comment type="similarity">
    <text evidence="1">Belongs to the cyclin family. Cyclin-like FAM58 subfamily.</text>
</comment>
<dbReference type="InterPro" id="IPR043198">
    <property type="entry name" value="Cyclin/Ssn8"/>
</dbReference>
<dbReference type="InterPro" id="IPR006671">
    <property type="entry name" value="Cyclin_N"/>
</dbReference>
<dbReference type="PANTHER" id="PTHR10026">
    <property type="entry name" value="CYCLIN"/>
    <property type="match status" value="1"/>
</dbReference>
<dbReference type="GO" id="GO:0016538">
    <property type="term" value="F:cyclin-dependent protein serine/threonine kinase regulator activity"/>
    <property type="evidence" value="ECO:0007669"/>
    <property type="project" value="InterPro"/>
</dbReference>
<reference evidence="7 8" key="1">
    <citation type="journal article" date="2018" name="Nat. Ecol. Evol.">
        <title>Genomic signatures of mitonuclear coevolution across populations of Tigriopus californicus.</title>
        <authorList>
            <person name="Barreto F.S."/>
            <person name="Watson E.T."/>
            <person name="Lima T.G."/>
            <person name="Willett C.S."/>
            <person name="Edmands S."/>
            <person name="Li W."/>
            <person name="Burton R.S."/>
        </authorList>
    </citation>
    <scope>NUCLEOTIDE SEQUENCE [LARGE SCALE GENOMIC DNA]</scope>
    <source>
        <strain evidence="7 8">San Diego</strain>
    </source>
</reference>
<dbReference type="InterPro" id="IPR013763">
    <property type="entry name" value="Cyclin-like_dom"/>
</dbReference>
<evidence type="ECO:0000256" key="5">
    <source>
        <dbReference type="RuleBase" id="RU000383"/>
    </source>
</evidence>
<keyword evidence="3 5" id="KW-0195">Cyclin</keyword>
<dbReference type="SMART" id="SM00385">
    <property type="entry name" value="CYCLIN"/>
    <property type="match status" value="2"/>
</dbReference>
<name>A0A553PCP5_TIGCA</name>
<dbReference type="STRING" id="6832.A0A553PCP5"/>
<dbReference type="Pfam" id="PF00134">
    <property type="entry name" value="Cyclin_N"/>
    <property type="match status" value="1"/>
</dbReference>
<evidence type="ECO:0000256" key="4">
    <source>
        <dbReference type="ARBA" id="ARBA00032419"/>
    </source>
</evidence>
<feature type="domain" description="Cyclin-like" evidence="6">
    <location>
        <begin position="88"/>
        <end position="187"/>
    </location>
</feature>
<dbReference type="Proteomes" id="UP000318571">
    <property type="component" value="Chromosome 2"/>
</dbReference>
<keyword evidence="8" id="KW-1185">Reference proteome</keyword>
<dbReference type="Gene3D" id="1.10.472.10">
    <property type="entry name" value="Cyclin-like"/>
    <property type="match status" value="2"/>
</dbReference>
<dbReference type="EMBL" id="VCGU01000005">
    <property type="protein sequence ID" value="TRY75467.1"/>
    <property type="molecule type" value="Genomic_DNA"/>
</dbReference>
<organism evidence="7 8">
    <name type="scientific">Tigriopus californicus</name>
    <name type="common">Marine copepod</name>
    <dbReference type="NCBI Taxonomy" id="6832"/>
    <lineage>
        <taxon>Eukaryota</taxon>
        <taxon>Metazoa</taxon>
        <taxon>Ecdysozoa</taxon>
        <taxon>Arthropoda</taxon>
        <taxon>Crustacea</taxon>
        <taxon>Multicrustacea</taxon>
        <taxon>Hexanauplia</taxon>
        <taxon>Copepoda</taxon>
        <taxon>Harpacticoida</taxon>
        <taxon>Harpacticidae</taxon>
        <taxon>Tigriopus</taxon>
    </lineage>
</organism>
<gene>
    <name evidence="7" type="ORF">TCAL_13115</name>
</gene>
<evidence type="ECO:0000256" key="1">
    <source>
        <dbReference type="ARBA" id="ARBA00010390"/>
    </source>
</evidence>
<comment type="caution">
    <text evidence="7">The sequence shown here is derived from an EMBL/GenBank/DDBJ whole genome shotgun (WGS) entry which is preliminary data.</text>
</comment>
<proteinExistence type="inferred from homology"/>
<dbReference type="InterPro" id="IPR036915">
    <property type="entry name" value="Cyclin-like_sf"/>
</dbReference>
<protein>
    <recommendedName>
        <fullName evidence="2">Cyclin-Q</fullName>
    </recommendedName>
    <alternativeName>
        <fullName evidence="4">Cyclin-related protein FAM58A</fullName>
    </alternativeName>
</protein>
<evidence type="ECO:0000259" key="6">
    <source>
        <dbReference type="SMART" id="SM00385"/>
    </source>
</evidence>
<dbReference type="CDD" id="cd20535">
    <property type="entry name" value="CYCLIN_CCNM_CCNQ_rpt2"/>
    <property type="match status" value="1"/>
</dbReference>
<dbReference type="OrthoDB" id="79090at2759"/>
<dbReference type="AlphaFoldDB" id="A0A553PCP5"/>
<dbReference type="GO" id="GO:0006357">
    <property type="term" value="P:regulation of transcription by RNA polymerase II"/>
    <property type="evidence" value="ECO:0007669"/>
    <property type="project" value="InterPro"/>
</dbReference>
<accession>A0A553PCP5</accession>
<sequence>MSRRSPPSSLDWPSQLPPQLFKPRILTAAASSTTTSAVGSSAVAPDLRSTARMTSPVPRNPMPSRQEALTDERINYSQAEPSAFLTVRFILECCRKLECDAIAAATAAQLFHQFMANVDMADYDPYLIGAACIYLSGKIEGSDILKIRDVINVVHATLHPKSEPLILDNRYYSIRESITQAELLVVRMAGFNAKFDHAHKYLLSYLKSLSDWVGPQVWNEIPVNAVAWSLLQDAYHDRRVLLMKPSELAIACIKLAMEVYGVEIPGYDEVKNPWFQVFSSSVTVKKIWDIMGVLMEVYEQDKTLIPPTTVKKLA</sequence>
<dbReference type="InterPro" id="IPR048055">
    <property type="entry name" value="Cyclin-Q_first_cyclin_box"/>
</dbReference>
<evidence type="ECO:0000313" key="7">
    <source>
        <dbReference type="EMBL" id="TRY75467.1"/>
    </source>
</evidence>